<sequence length="198" mass="22447">DYPDYPDYPTESEHDADNFYGNRREFPGRSRENFAQRSQWGRERIPGYPGRGAWNEPRGIPGSKRLPSLFAHNILPEAGAFPGMRAFPGNFRGMKARMRRSWKVWDVDFRLQRRRLRREPPGRKRKQPGGPEEPESKAAKTDGSDNSDWEFGEGRREWGGPARGVPTLGGSSHFSCFFLAEEGTEGESGEKEGSRGVS</sequence>
<feature type="non-terminal residue" evidence="2">
    <location>
        <position position="198"/>
    </location>
</feature>
<evidence type="ECO:0000313" key="3">
    <source>
        <dbReference type="Proteomes" id="UP000580879"/>
    </source>
</evidence>
<evidence type="ECO:0000313" key="2">
    <source>
        <dbReference type="EMBL" id="NWW71039.1"/>
    </source>
</evidence>
<keyword evidence="3" id="KW-1185">Reference proteome</keyword>
<dbReference type="GO" id="GO:0003677">
    <property type="term" value="F:DNA binding"/>
    <property type="evidence" value="ECO:0007669"/>
    <property type="project" value="InterPro"/>
</dbReference>
<dbReference type="OrthoDB" id="9218764at2759"/>
<feature type="compositionally biased region" description="Basic and acidic residues" evidence="1">
    <location>
        <begin position="11"/>
        <end position="45"/>
    </location>
</feature>
<organism evidence="2 3">
    <name type="scientific">Climacteris rufus</name>
    <name type="common">rufous treecreeper</name>
    <dbReference type="NCBI Taxonomy" id="47695"/>
    <lineage>
        <taxon>Eukaryota</taxon>
        <taxon>Metazoa</taxon>
        <taxon>Chordata</taxon>
        <taxon>Craniata</taxon>
        <taxon>Vertebrata</taxon>
        <taxon>Euteleostomi</taxon>
        <taxon>Archelosauria</taxon>
        <taxon>Archosauria</taxon>
        <taxon>Dinosauria</taxon>
        <taxon>Saurischia</taxon>
        <taxon>Theropoda</taxon>
        <taxon>Coelurosauria</taxon>
        <taxon>Aves</taxon>
        <taxon>Neognathae</taxon>
        <taxon>Neoaves</taxon>
        <taxon>Telluraves</taxon>
        <taxon>Australaves</taxon>
        <taxon>Passeriformes</taxon>
        <taxon>Climacteridae</taxon>
        <taxon>Climacteris</taxon>
    </lineage>
</organism>
<dbReference type="EMBL" id="VZRZ01001119">
    <property type="protein sequence ID" value="NWW71039.1"/>
    <property type="molecule type" value="Genomic_DNA"/>
</dbReference>
<dbReference type="PANTHER" id="PTHR12190">
    <property type="entry name" value="A-KINASE ANCHOR PROTEIN AKAP 8"/>
    <property type="match status" value="1"/>
</dbReference>
<name>A0A7K6QCB8_9PASS</name>
<dbReference type="AlphaFoldDB" id="A0A7K6QCB8"/>
<dbReference type="InterPro" id="IPR007071">
    <property type="entry name" value="AKAP95"/>
</dbReference>
<evidence type="ECO:0000256" key="1">
    <source>
        <dbReference type="SAM" id="MobiDB-lite"/>
    </source>
</evidence>
<dbReference type="GO" id="GO:0034237">
    <property type="term" value="F:protein kinase A regulatory subunit binding"/>
    <property type="evidence" value="ECO:0007669"/>
    <property type="project" value="TreeGrafter"/>
</dbReference>
<feature type="region of interest" description="Disordered" evidence="1">
    <location>
        <begin position="115"/>
        <end position="168"/>
    </location>
</feature>
<feature type="compositionally biased region" description="Basic residues" evidence="1">
    <location>
        <begin position="115"/>
        <end position="127"/>
    </location>
</feature>
<comment type="caution">
    <text evidence="2">The sequence shown here is derived from an EMBL/GenBank/DDBJ whole genome shotgun (WGS) entry which is preliminary data.</text>
</comment>
<proteinExistence type="predicted"/>
<protein>
    <submittedName>
        <fullName evidence="2">AKP8L protein</fullName>
    </submittedName>
</protein>
<gene>
    <name evidence="2" type="primary">Akap8l</name>
    <name evidence="2" type="ORF">CLIRUF_R15353</name>
</gene>
<feature type="region of interest" description="Disordered" evidence="1">
    <location>
        <begin position="179"/>
        <end position="198"/>
    </location>
</feature>
<dbReference type="GO" id="GO:0016363">
    <property type="term" value="C:nuclear matrix"/>
    <property type="evidence" value="ECO:0007669"/>
    <property type="project" value="TreeGrafter"/>
</dbReference>
<dbReference type="Proteomes" id="UP000580879">
    <property type="component" value="Unassembled WGS sequence"/>
</dbReference>
<reference evidence="2 3" key="1">
    <citation type="submission" date="2019-09" db="EMBL/GenBank/DDBJ databases">
        <title>Bird 10,000 Genomes (B10K) Project - Family phase.</title>
        <authorList>
            <person name="Zhang G."/>
        </authorList>
    </citation>
    <scope>NUCLEOTIDE SEQUENCE [LARGE SCALE GENOMIC DNA]</scope>
    <source>
        <strain evidence="2">B10K-DU-029-53</strain>
    </source>
</reference>
<feature type="compositionally biased region" description="Basic and acidic residues" evidence="1">
    <location>
        <begin position="188"/>
        <end position="198"/>
    </location>
</feature>
<dbReference type="PANTHER" id="PTHR12190:SF4">
    <property type="entry name" value="A-KINASE ANCHOR PROTEIN 8-LIKE"/>
    <property type="match status" value="1"/>
</dbReference>
<feature type="region of interest" description="Disordered" evidence="1">
    <location>
        <begin position="1"/>
        <end position="56"/>
    </location>
</feature>
<feature type="compositionally biased region" description="Basic and acidic residues" evidence="1">
    <location>
        <begin position="134"/>
        <end position="143"/>
    </location>
</feature>
<accession>A0A7K6QCB8</accession>
<feature type="non-terminal residue" evidence="2">
    <location>
        <position position="1"/>
    </location>
</feature>